<gene>
    <name evidence="1" type="ORF">CC80DRAFT_583094</name>
</gene>
<accession>A0A6A5U6V7</accession>
<dbReference type="OrthoDB" id="3486565at2759"/>
<organism evidence="1 2">
    <name type="scientific">Byssothecium circinans</name>
    <dbReference type="NCBI Taxonomy" id="147558"/>
    <lineage>
        <taxon>Eukaryota</taxon>
        <taxon>Fungi</taxon>
        <taxon>Dikarya</taxon>
        <taxon>Ascomycota</taxon>
        <taxon>Pezizomycotina</taxon>
        <taxon>Dothideomycetes</taxon>
        <taxon>Pleosporomycetidae</taxon>
        <taxon>Pleosporales</taxon>
        <taxon>Massarineae</taxon>
        <taxon>Massarinaceae</taxon>
        <taxon>Byssothecium</taxon>
    </lineage>
</organism>
<protein>
    <recommendedName>
        <fullName evidence="3">Heterokaryon incompatibility domain-containing protein</fullName>
    </recommendedName>
</protein>
<dbReference type="Proteomes" id="UP000800035">
    <property type="component" value="Unassembled WGS sequence"/>
</dbReference>
<dbReference type="PANTHER" id="PTHR33112:SF9">
    <property type="entry name" value="HETEROKARYON INCOMPATIBILITY DOMAIN-CONTAINING PROTEIN"/>
    <property type="match status" value="1"/>
</dbReference>
<evidence type="ECO:0000313" key="2">
    <source>
        <dbReference type="Proteomes" id="UP000800035"/>
    </source>
</evidence>
<evidence type="ECO:0000313" key="1">
    <source>
        <dbReference type="EMBL" id="KAF1960428.1"/>
    </source>
</evidence>
<evidence type="ECO:0008006" key="3">
    <source>
        <dbReference type="Google" id="ProtNLM"/>
    </source>
</evidence>
<name>A0A6A5U6V7_9PLEO</name>
<dbReference type="EMBL" id="ML976983">
    <property type="protein sequence ID" value="KAF1960428.1"/>
    <property type="molecule type" value="Genomic_DNA"/>
</dbReference>
<keyword evidence="2" id="KW-1185">Reference proteome</keyword>
<proteinExistence type="predicted"/>
<dbReference type="PANTHER" id="PTHR33112">
    <property type="entry name" value="DOMAIN PROTEIN, PUTATIVE-RELATED"/>
    <property type="match status" value="1"/>
</dbReference>
<dbReference type="AlphaFoldDB" id="A0A6A5U6V7"/>
<sequence length="436" mass="49228">MANVYGNSFVTLAATKSADAHGGLFSSTWDLKIQVQDSYGTKIPVYCRPRSGHYLGQTRLELLPYHRYFPLLERGWVLQERFLSPRVLHFTTEELIWECMESTTCECSGVAADLGDSLPPKKNFAEAYNASETNYQIQGWRDLVSHYSTLQLSYESDRLPALASMAELMKTRIGAEYVAGLWKSSIIGDLAWYTLGPCKDTTSRSPSWSWTSLNSGIRFGIDATQNVHNYAVNVSENTESIGSDDMVRANSTTLKLSGLLLEAMVVVEKNHAASSVLMGIASLKAIADNSDQQSEEMDSFSPSDMPIYNEYDLIAAKSTDIIRKSWKEYFDCDFCADHYLAQEVAAGIRCHQKVFCLKLIGDEMSTFYLILARVDEKNETYRRIRLAKDSHTFQYMRNLRQESDLFHDDNNEDDLTPSISIEDWLGGANQRTINII</sequence>
<reference evidence="1" key="1">
    <citation type="journal article" date="2020" name="Stud. Mycol.">
        <title>101 Dothideomycetes genomes: a test case for predicting lifestyles and emergence of pathogens.</title>
        <authorList>
            <person name="Haridas S."/>
            <person name="Albert R."/>
            <person name="Binder M."/>
            <person name="Bloem J."/>
            <person name="Labutti K."/>
            <person name="Salamov A."/>
            <person name="Andreopoulos B."/>
            <person name="Baker S."/>
            <person name="Barry K."/>
            <person name="Bills G."/>
            <person name="Bluhm B."/>
            <person name="Cannon C."/>
            <person name="Castanera R."/>
            <person name="Culley D."/>
            <person name="Daum C."/>
            <person name="Ezra D."/>
            <person name="Gonzalez J."/>
            <person name="Henrissat B."/>
            <person name="Kuo A."/>
            <person name="Liang C."/>
            <person name="Lipzen A."/>
            <person name="Lutzoni F."/>
            <person name="Magnuson J."/>
            <person name="Mondo S."/>
            <person name="Nolan M."/>
            <person name="Ohm R."/>
            <person name="Pangilinan J."/>
            <person name="Park H.-J."/>
            <person name="Ramirez L."/>
            <person name="Alfaro M."/>
            <person name="Sun H."/>
            <person name="Tritt A."/>
            <person name="Yoshinaga Y."/>
            <person name="Zwiers L.-H."/>
            <person name="Turgeon B."/>
            <person name="Goodwin S."/>
            <person name="Spatafora J."/>
            <person name="Crous P."/>
            <person name="Grigoriev I."/>
        </authorList>
    </citation>
    <scope>NUCLEOTIDE SEQUENCE</scope>
    <source>
        <strain evidence="1">CBS 675.92</strain>
    </source>
</reference>